<dbReference type="InterPro" id="IPR000182">
    <property type="entry name" value="GNAT_dom"/>
</dbReference>
<evidence type="ECO:0000256" key="3">
    <source>
        <dbReference type="SAM" id="MobiDB-lite"/>
    </source>
</evidence>
<proteinExistence type="predicted"/>
<sequence length="797" mass="88954">MVSAVSAPVNVRHARREDVPAILSLIRQLAECEGEMKSMEATESKLESTIAFGPPNSDPKRSASEPSEPTSPEKPVRCILIFNETEKAVGLAIYYYNYSTWQAKPGVFLEDLFVLPSERGKGHGKRLLAELAHEVVKIKGGRLEWNVFRANRAGIKFYESTGANLRNELIKMRLDGDDINIQQPNVVSSSSSRAETPVTGFLATPNNYPNPGYLGSFSHTTLFDHLPLGNASTNESTPHVGQAWGSLSQRIVNETQVSQGVELIEQLHRFVQIPACVRLVKAWLDTGANLPISGLFTEKCALTAQHLLADLGGSSVNAMEISRNLFVQSCRPLAMDANTTFDDFCAQFCQQNARWETLGLFFTTVSRATFRFNCSDTPYNSEQQRRNLRKLTMHYSDRCLDFSLSLDCLNDLQLILQYENFILHSLVDGDQSYQSWRKLGDVASSLFALGYHQDTKNSSPASGFLKDLRQAVFARAYSADKNISIFLGRPSRIHRQHCLFRLPGQDSESPQSSPYFSQVWEQQENFDYMIDTHWYALCAALKEDVLLIFGEECYEERMRRASVIRAKAESQWLAFPQNFRLEGTIRAYDRHPLDLDLMVSARLNYLHVLFMLRLALVRRISEPDAQLVAISADMLALVIEAVMIKDRLIDSGTSLVAYYGLAAAGVICLSLLYGPQAILNHGVAVSTVFQHLSVLVAEVEVGTLVSKEDANYALLEGATRTIKNLLDRLLSGRMGAQLMSQPTGNALLCPPTLLNDGSWNPWDHSNVQDFEVDFWLTLAEHPFLVGDEVGVQGFSGP</sequence>
<reference evidence="5 6" key="1">
    <citation type="journal article" date="2025" name="Microbiol. Resour. Announc.">
        <title>Draft genome sequences for Neonectria magnoliae and Neonectria punicea, canker pathogens of Liriodendron tulipifera and Acer saccharum in West Virginia.</title>
        <authorList>
            <person name="Petronek H.M."/>
            <person name="Kasson M.T."/>
            <person name="Metheny A.M."/>
            <person name="Stauder C.M."/>
            <person name="Lovett B."/>
            <person name="Lynch S.C."/>
            <person name="Garnas J.R."/>
            <person name="Kasson L.R."/>
            <person name="Stajich J.E."/>
        </authorList>
    </citation>
    <scope>NUCLEOTIDE SEQUENCE [LARGE SCALE GENOMIC DNA]</scope>
    <source>
        <strain evidence="5 6">NRRL 64651</strain>
    </source>
</reference>
<feature type="region of interest" description="Disordered" evidence="3">
    <location>
        <begin position="37"/>
        <end position="73"/>
    </location>
</feature>
<accession>A0ABR1IEH0</accession>
<keyword evidence="1" id="KW-0808">Transferase</keyword>
<protein>
    <recommendedName>
        <fullName evidence="4">N-acetyltransferase domain-containing protein</fullName>
    </recommendedName>
</protein>
<feature type="domain" description="N-acetyltransferase" evidence="4">
    <location>
        <begin position="9"/>
        <end position="186"/>
    </location>
</feature>
<comment type="caution">
    <text evidence="5">The sequence shown here is derived from an EMBL/GenBank/DDBJ whole genome shotgun (WGS) entry which is preliminary data.</text>
</comment>
<dbReference type="InterPro" id="IPR051016">
    <property type="entry name" value="Diverse_Substrate_AcTransf"/>
</dbReference>
<evidence type="ECO:0000313" key="5">
    <source>
        <dbReference type="EMBL" id="KAK7432042.1"/>
    </source>
</evidence>
<dbReference type="CDD" id="cd04301">
    <property type="entry name" value="NAT_SF"/>
    <property type="match status" value="1"/>
</dbReference>
<evidence type="ECO:0000259" key="4">
    <source>
        <dbReference type="PROSITE" id="PS51186"/>
    </source>
</evidence>
<gene>
    <name evidence="5" type="ORF">QQZ08_001332</name>
</gene>
<keyword evidence="6" id="KW-1185">Reference proteome</keyword>
<organism evidence="5 6">
    <name type="scientific">Neonectria magnoliae</name>
    <dbReference type="NCBI Taxonomy" id="2732573"/>
    <lineage>
        <taxon>Eukaryota</taxon>
        <taxon>Fungi</taxon>
        <taxon>Dikarya</taxon>
        <taxon>Ascomycota</taxon>
        <taxon>Pezizomycotina</taxon>
        <taxon>Sordariomycetes</taxon>
        <taxon>Hypocreomycetidae</taxon>
        <taxon>Hypocreales</taxon>
        <taxon>Nectriaceae</taxon>
        <taxon>Neonectria</taxon>
    </lineage>
</organism>
<dbReference type="InterPro" id="IPR016181">
    <property type="entry name" value="Acyl_CoA_acyltransferase"/>
</dbReference>
<keyword evidence="2" id="KW-0012">Acyltransferase</keyword>
<dbReference type="Pfam" id="PF00583">
    <property type="entry name" value="Acetyltransf_1"/>
    <property type="match status" value="1"/>
</dbReference>
<dbReference type="CDD" id="cd12148">
    <property type="entry name" value="fungal_TF_MHR"/>
    <property type="match status" value="1"/>
</dbReference>
<dbReference type="Proteomes" id="UP001498421">
    <property type="component" value="Unassembled WGS sequence"/>
</dbReference>
<dbReference type="PANTHER" id="PTHR10545">
    <property type="entry name" value="DIAMINE N-ACETYLTRANSFERASE"/>
    <property type="match status" value="1"/>
</dbReference>
<dbReference type="PROSITE" id="PS51186">
    <property type="entry name" value="GNAT"/>
    <property type="match status" value="1"/>
</dbReference>
<dbReference type="Gene3D" id="3.40.630.30">
    <property type="match status" value="1"/>
</dbReference>
<evidence type="ECO:0000256" key="2">
    <source>
        <dbReference type="ARBA" id="ARBA00023315"/>
    </source>
</evidence>
<evidence type="ECO:0000256" key="1">
    <source>
        <dbReference type="ARBA" id="ARBA00022679"/>
    </source>
</evidence>
<dbReference type="SUPFAM" id="SSF55729">
    <property type="entry name" value="Acyl-CoA N-acyltransferases (Nat)"/>
    <property type="match status" value="1"/>
</dbReference>
<evidence type="ECO:0000313" key="6">
    <source>
        <dbReference type="Proteomes" id="UP001498421"/>
    </source>
</evidence>
<dbReference type="EMBL" id="JAZAVK010000007">
    <property type="protein sequence ID" value="KAK7432042.1"/>
    <property type="molecule type" value="Genomic_DNA"/>
</dbReference>
<feature type="compositionally biased region" description="Basic and acidic residues" evidence="3">
    <location>
        <begin position="37"/>
        <end position="46"/>
    </location>
</feature>
<name>A0ABR1IEH0_9HYPO</name>
<dbReference type="PANTHER" id="PTHR10545:SF29">
    <property type="entry name" value="GH14572P-RELATED"/>
    <property type="match status" value="1"/>
</dbReference>